<dbReference type="GO" id="GO:0032259">
    <property type="term" value="P:methylation"/>
    <property type="evidence" value="ECO:0007669"/>
    <property type="project" value="UniProtKB-KW"/>
</dbReference>
<reference evidence="2 3" key="1">
    <citation type="submission" date="2018-10" db="EMBL/GenBank/DDBJ databases">
        <title>Genome sequencing of Pedobacter jejuensis TNB23.</title>
        <authorList>
            <person name="Cho Y.-J."/>
            <person name="Cho A."/>
            <person name="Kim O.-S."/>
        </authorList>
    </citation>
    <scope>NUCLEOTIDE SEQUENCE [LARGE SCALE GENOMIC DNA]</scope>
    <source>
        <strain evidence="2 3">TNB23</strain>
    </source>
</reference>
<dbReference type="GO" id="GO:0008168">
    <property type="term" value="F:methyltransferase activity"/>
    <property type="evidence" value="ECO:0007669"/>
    <property type="project" value="UniProtKB-KW"/>
</dbReference>
<dbReference type="Gene3D" id="3.40.50.150">
    <property type="entry name" value="Vaccinia Virus protein VP39"/>
    <property type="match status" value="1"/>
</dbReference>
<dbReference type="GO" id="GO:0016197">
    <property type="term" value="P:endosomal transport"/>
    <property type="evidence" value="ECO:0007669"/>
    <property type="project" value="TreeGrafter"/>
</dbReference>
<keyword evidence="2" id="KW-0808">Transferase</keyword>
<evidence type="ECO:0000313" key="3">
    <source>
        <dbReference type="Proteomes" id="UP000274046"/>
    </source>
</evidence>
<protein>
    <submittedName>
        <fullName evidence="2">FkbM family methyltransferase</fullName>
    </submittedName>
</protein>
<dbReference type="GO" id="GO:0005886">
    <property type="term" value="C:plasma membrane"/>
    <property type="evidence" value="ECO:0007669"/>
    <property type="project" value="TreeGrafter"/>
</dbReference>
<proteinExistence type="predicted"/>
<name>A0A3N0BPZ1_9SPHI</name>
<dbReference type="Pfam" id="PF05050">
    <property type="entry name" value="Methyltransf_21"/>
    <property type="match status" value="1"/>
</dbReference>
<dbReference type="EMBL" id="RBEE01000042">
    <property type="protein sequence ID" value="RNL51124.1"/>
    <property type="molecule type" value="Genomic_DNA"/>
</dbReference>
<dbReference type="InterPro" id="IPR053202">
    <property type="entry name" value="EGF_Rcpt_Signaling_Reg"/>
</dbReference>
<evidence type="ECO:0000259" key="1">
    <source>
        <dbReference type="Pfam" id="PF05050"/>
    </source>
</evidence>
<dbReference type="AlphaFoldDB" id="A0A3N0BPZ1"/>
<keyword evidence="3" id="KW-1185">Reference proteome</keyword>
<dbReference type="SUPFAM" id="SSF53335">
    <property type="entry name" value="S-adenosyl-L-methionine-dependent methyltransferases"/>
    <property type="match status" value="1"/>
</dbReference>
<dbReference type="PANTHER" id="PTHR34009">
    <property type="entry name" value="PROTEIN STAR"/>
    <property type="match status" value="1"/>
</dbReference>
<feature type="domain" description="Methyltransferase FkbM" evidence="1">
    <location>
        <begin position="38"/>
        <end position="203"/>
    </location>
</feature>
<comment type="caution">
    <text evidence="2">The sequence shown here is derived from an EMBL/GenBank/DDBJ whole genome shotgun (WGS) entry which is preliminary data.</text>
</comment>
<organism evidence="2 3">
    <name type="scientific">Pedobacter jejuensis</name>
    <dbReference type="NCBI Taxonomy" id="1268550"/>
    <lineage>
        <taxon>Bacteria</taxon>
        <taxon>Pseudomonadati</taxon>
        <taxon>Bacteroidota</taxon>
        <taxon>Sphingobacteriia</taxon>
        <taxon>Sphingobacteriales</taxon>
        <taxon>Sphingobacteriaceae</taxon>
        <taxon>Pedobacter</taxon>
    </lineage>
</organism>
<dbReference type="GO" id="GO:0006888">
    <property type="term" value="P:endoplasmic reticulum to Golgi vesicle-mediated transport"/>
    <property type="evidence" value="ECO:0007669"/>
    <property type="project" value="TreeGrafter"/>
</dbReference>
<sequence>MISILKQFMHKQYYSQSGQDEYLNKKIFKNKTKGFFLDIGANDGVTFSNTYFFEKNLDWEGICIEPLNYSFEKLALNRKSLNILGCVADFSGEGVFYEITGYAEMLSGLKSKYDARHLKRIKNELEEHGGTLKEINVQCCILNEVLENNSVKKVDYLSIDIEGGELDVLKTIDFSNVDIHAISVENNYNDLGIYELMKKKGFKKVKNLGGDEIYIKKRSGLFRKIRDFMFFNFGFAY</sequence>
<keyword evidence="2" id="KW-0489">Methyltransferase</keyword>
<dbReference type="GO" id="GO:0005737">
    <property type="term" value="C:cytoplasm"/>
    <property type="evidence" value="ECO:0007669"/>
    <property type="project" value="GOC"/>
</dbReference>
<dbReference type="Proteomes" id="UP000274046">
    <property type="component" value="Unassembled WGS sequence"/>
</dbReference>
<dbReference type="InterPro" id="IPR006342">
    <property type="entry name" value="FkbM_mtfrase"/>
</dbReference>
<accession>A0A3N0BPZ1</accession>
<dbReference type="PANTHER" id="PTHR34009:SF2">
    <property type="entry name" value="PROTEIN STAR"/>
    <property type="match status" value="1"/>
</dbReference>
<evidence type="ECO:0000313" key="2">
    <source>
        <dbReference type="EMBL" id="RNL51124.1"/>
    </source>
</evidence>
<gene>
    <name evidence="2" type="ORF">D7004_15495</name>
</gene>
<dbReference type="NCBIfam" id="TIGR01444">
    <property type="entry name" value="fkbM_fam"/>
    <property type="match status" value="1"/>
</dbReference>
<dbReference type="InterPro" id="IPR029063">
    <property type="entry name" value="SAM-dependent_MTases_sf"/>
</dbReference>